<evidence type="ECO:0000256" key="4">
    <source>
        <dbReference type="RuleBase" id="RU362030"/>
    </source>
</evidence>
<dbReference type="InterPro" id="IPR007213">
    <property type="entry name" value="Ppm1/Ppm2/Tcmp"/>
</dbReference>
<dbReference type="GO" id="GO:0032259">
    <property type="term" value="P:methylation"/>
    <property type="evidence" value="ECO:0007669"/>
    <property type="project" value="UniProtKB-KW"/>
</dbReference>
<dbReference type="SUPFAM" id="SSF53335">
    <property type="entry name" value="S-adenosyl-L-methionine-dependent methyltransferases"/>
    <property type="match status" value="1"/>
</dbReference>
<gene>
    <name evidence="5" type="ORF">SAMN05421819_2081</name>
</gene>
<evidence type="ECO:0000313" key="6">
    <source>
        <dbReference type="Proteomes" id="UP000236728"/>
    </source>
</evidence>
<keyword evidence="3 5" id="KW-0808">Transferase</keyword>
<evidence type="ECO:0000313" key="5">
    <source>
        <dbReference type="EMBL" id="SEG17996.1"/>
    </source>
</evidence>
<dbReference type="EC" id="2.1.1.-" evidence="4"/>
<comment type="similarity">
    <text evidence="1 4">Belongs to the UPF0677 family.</text>
</comment>
<dbReference type="InterPro" id="IPR011610">
    <property type="entry name" value="SAM_mthyl_Trfase_ML2640-like"/>
</dbReference>
<keyword evidence="2 4" id="KW-0489">Methyltransferase</keyword>
<name>A0A1H5Y365_9BACT</name>
<evidence type="ECO:0000256" key="3">
    <source>
        <dbReference type="ARBA" id="ARBA00022679"/>
    </source>
</evidence>
<dbReference type="Pfam" id="PF04072">
    <property type="entry name" value="LCM"/>
    <property type="match status" value="1"/>
</dbReference>
<keyword evidence="6" id="KW-1185">Reference proteome</keyword>
<accession>A0A1H5Y365</accession>
<dbReference type="NCBIfam" id="TIGR00027">
    <property type="entry name" value="mthyl_TIGR00027"/>
    <property type="match status" value="1"/>
</dbReference>
<protein>
    <recommendedName>
        <fullName evidence="4">S-adenosyl-L-methionine-dependent methyltransferase</fullName>
        <ecNumber evidence="4">2.1.1.-</ecNumber>
    </recommendedName>
</protein>
<keyword evidence="4" id="KW-0949">S-adenosyl-L-methionine</keyword>
<dbReference type="Proteomes" id="UP000236728">
    <property type="component" value="Unassembled WGS sequence"/>
</dbReference>
<dbReference type="OrthoDB" id="9806164at2"/>
<sequence>MIEAQPSRTALRVALRRAAHQIHDALPRVLDDPLAVPILGPEAREELSRTPDSVRRPFSAGLRAFMVVRARLAEDVLAGAVKESGARQYLVLGAGLDTFAYRNPHAQVRVFEVDHPATQAWKQERLSAAHIQLPATMRFVAVDFERQSLREELAAAGFDFNLLTVTAWLGVVPYLTPEAFRGTIALLGSLARGSDVVFDYSQPREVLSHNEQLMLDSMAARVAQAGEPFQLFFRPEELAAELAHAGMAVIEDMDGPALHNRYLAERSDGLALRGRAGRLCHARTL</sequence>
<comment type="function">
    <text evidence="4">Exhibits S-adenosyl-L-methionine-dependent methyltransferase activity.</text>
</comment>
<reference evidence="5 6" key="1">
    <citation type="submission" date="2016-10" db="EMBL/GenBank/DDBJ databases">
        <authorList>
            <person name="de Groot N.N."/>
        </authorList>
    </citation>
    <scope>NUCLEOTIDE SEQUENCE [LARGE SCALE GENOMIC DNA]</scope>
    <source>
        <strain evidence="5 6">DSM 22489</strain>
    </source>
</reference>
<dbReference type="Gene3D" id="3.40.50.150">
    <property type="entry name" value="Vaccinia Virus protein VP39"/>
    <property type="match status" value="1"/>
</dbReference>
<evidence type="ECO:0000256" key="1">
    <source>
        <dbReference type="ARBA" id="ARBA00008138"/>
    </source>
</evidence>
<proteinExistence type="inferred from homology"/>
<dbReference type="RefSeq" id="WP_103932982.1">
    <property type="nucleotide sequence ID" value="NZ_FNVA01000003.1"/>
</dbReference>
<evidence type="ECO:0000256" key="2">
    <source>
        <dbReference type="ARBA" id="ARBA00022603"/>
    </source>
</evidence>
<dbReference type="AlphaFoldDB" id="A0A1H5Y365"/>
<dbReference type="PANTHER" id="PTHR43619">
    <property type="entry name" value="S-ADENOSYL-L-METHIONINE-DEPENDENT METHYLTRANSFERASE YKTD-RELATED"/>
    <property type="match status" value="1"/>
</dbReference>
<dbReference type="GO" id="GO:0008168">
    <property type="term" value="F:methyltransferase activity"/>
    <property type="evidence" value="ECO:0007669"/>
    <property type="project" value="UniProtKB-UniRule"/>
</dbReference>
<organism evidence="5 6">
    <name type="scientific">Bryocella elongata</name>
    <dbReference type="NCBI Taxonomy" id="863522"/>
    <lineage>
        <taxon>Bacteria</taxon>
        <taxon>Pseudomonadati</taxon>
        <taxon>Acidobacteriota</taxon>
        <taxon>Terriglobia</taxon>
        <taxon>Terriglobales</taxon>
        <taxon>Acidobacteriaceae</taxon>
        <taxon>Bryocella</taxon>
    </lineage>
</organism>
<dbReference type="PANTHER" id="PTHR43619:SF2">
    <property type="entry name" value="S-ADENOSYL-L-METHIONINE-DEPENDENT METHYLTRANSFERASES SUPERFAMILY PROTEIN"/>
    <property type="match status" value="1"/>
</dbReference>
<dbReference type="EMBL" id="FNVA01000003">
    <property type="protein sequence ID" value="SEG17996.1"/>
    <property type="molecule type" value="Genomic_DNA"/>
</dbReference>
<dbReference type="InterPro" id="IPR029063">
    <property type="entry name" value="SAM-dependent_MTases_sf"/>
</dbReference>